<dbReference type="GO" id="GO:0008289">
    <property type="term" value="F:lipid binding"/>
    <property type="evidence" value="ECO:0007669"/>
    <property type="project" value="InterPro"/>
</dbReference>
<dbReference type="AlphaFoldDB" id="A0A8T2RS42"/>
<dbReference type="InterPro" id="IPR000528">
    <property type="entry name" value="Plant_nsLTP"/>
</dbReference>
<protein>
    <recommendedName>
        <fullName evidence="3">Plant lipid transfer protein/Par allergen</fullName>
    </recommendedName>
</protein>
<dbReference type="PRINTS" id="PR00382">
    <property type="entry name" value="LIPIDTRNSFER"/>
</dbReference>
<reference evidence="1" key="1">
    <citation type="submission" date="2021-08" db="EMBL/GenBank/DDBJ databases">
        <title>WGS assembly of Ceratopteris richardii.</title>
        <authorList>
            <person name="Marchant D.B."/>
            <person name="Chen G."/>
            <person name="Jenkins J."/>
            <person name="Shu S."/>
            <person name="Leebens-Mack J."/>
            <person name="Grimwood J."/>
            <person name="Schmutz J."/>
            <person name="Soltis P."/>
            <person name="Soltis D."/>
            <person name="Chen Z.-H."/>
        </authorList>
    </citation>
    <scope>NUCLEOTIDE SEQUENCE</scope>
    <source>
        <strain evidence="1">Whitten #5841</strain>
        <tissue evidence="1">Leaf</tissue>
    </source>
</reference>
<evidence type="ECO:0000313" key="1">
    <source>
        <dbReference type="EMBL" id="KAH7298594.1"/>
    </source>
</evidence>
<dbReference type="Proteomes" id="UP000825935">
    <property type="component" value="Chromosome 25"/>
</dbReference>
<name>A0A8T2RS42_CERRI</name>
<dbReference type="Gene3D" id="1.10.110.10">
    <property type="entry name" value="Plant lipid-transfer and hydrophobic proteins"/>
    <property type="match status" value="1"/>
</dbReference>
<dbReference type="EMBL" id="CM035430">
    <property type="protein sequence ID" value="KAH7298594.1"/>
    <property type="molecule type" value="Genomic_DNA"/>
</dbReference>
<sequence length="71" mass="7773">MREIASLLMVQSCSASTKILATPVQRDVCNCLKNLARSIHHLNQGRAKFLLSQCNIPLNTTVSLDTDCSKA</sequence>
<dbReference type="InterPro" id="IPR036312">
    <property type="entry name" value="Bifun_inhib/LTP/seed_sf"/>
</dbReference>
<gene>
    <name evidence="1" type="ORF">KP509_25G050700</name>
</gene>
<accession>A0A8T2RS42</accession>
<dbReference type="GO" id="GO:0006869">
    <property type="term" value="P:lipid transport"/>
    <property type="evidence" value="ECO:0007669"/>
    <property type="project" value="InterPro"/>
</dbReference>
<dbReference type="SUPFAM" id="SSF47699">
    <property type="entry name" value="Bifunctional inhibitor/lipid-transfer protein/seed storage 2S albumin"/>
    <property type="match status" value="1"/>
</dbReference>
<comment type="caution">
    <text evidence="1">The sequence shown here is derived from an EMBL/GenBank/DDBJ whole genome shotgun (WGS) entry which is preliminary data.</text>
</comment>
<dbReference type="OrthoDB" id="1890443at2759"/>
<proteinExistence type="predicted"/>
<organism evidence="1 2">
    <name type="scientific">Ceratopteris richardii</name>
    <name type="common">Triangle waterfern</name>
    <dbReference type="NCBI Taxonomy" id="49495"/>
    <lineage>
        <taxon>Eukaryota</taxon>
        <taxon>Viridiplantae</taxon>
        <taxon>Streptophyta</taxon>
        <taxon>Embryophyta</taxon>
        <taxon>Tracheophyta</taxon>
        <taxon>Polypodiopsida</taxon>
        <taxon>Polypodiidae</taxon>
        <taxon>Polypodiales</taxon>
        <taxon>Pteridineae</taxon>
        <taxon>Pteridaceae</taxon>
        <taxon>Parkerioideae</taxon>
        <taxon>Ceratopteris</taxon>
    </lineage>
</organism>
<keyword evidence="2" id="KW-1185">Reference proteome</keyword>
<evidence type="ECO:0000313" key="2">
    <source>
        <dbReference type="Proteomes" id="UP000825935"/>
    </source>
</evidence>
<evidence type="ECO:0008006" key="3">
    <source>
        <dbReference type="Google" id="ProtNLM"/>
    </source>
</evidence>